<comment type="caution">
    <text evidence="2">The sequence shown here is derived from an EMBL/GenBank/DDBJ whole genome shotgun (WGS) entry which is preliminary data.</text>
</comment>
<evidence type="ECO:0000313" key="3">
    <source>
        <dbReference type="Proteomes" id="UP000265520"/>
    </source>
</evidence>
<dbReference type="EMBL" id="LXQA010978176">
    <property type="protein sequence ID" value="MCI79643.1"/>
    <property type="molecule type" value="Genomic_DNA"/>
</dbReference>
<feature type="non-terminal residue" evidence="2">
    <location>
        <position position="1"/>
    </location>
</feature>
<dbReference type="AlphaFoldDB" id="A0A392UWR5"/>
<evidence type="ECO:0000256" key="1">
    <source>
        <dbReference type="SAM" id="SignalP"/>
    </source>
</evidence>
<keyword evidence="3" id="KW-1185">Reference proteome</keyword>
<feature type="chain" id="PRO_5017437234" evidence="1">
    <location>
        <begin position="19"/>
        <end position="32"/>
    </location>
</feature>
<protein>
    <submittedName>
        <fullName evidence="2">Uncharacterized protein</fullName>
    </submittedName>
</protein>
<keyword evidence="1" id="KW-0732">Signal</keyword>
<organism evidence="2 3">
    <name type="scientific">Trifolium medium</name>
    <dbReference type="NCBI Taxonomy" id="97028"/>
    <lineage>
        <taxon>Eukaryota</taxon>
        <taxon>Viridiplantae</taxon>
        <taxon>Streptophyta</taxon>
        <taxon>Embryophyta</taxon>
        <taxon>Tracheophyta</taxon>
        <taxon>Spermatophyta</taxon>
        <taxon>Magnoliopsida</taxon>
        <taxon>eudicotyledons</taxon>
        <taxon>Gunneridae</taxon>
        <taxon>Pentapetalae</taxon>
        <taxon>rosids</taxon>
        <taxon>fabids</taxon>
        <taxon>Fabales</taxon>
        <taxon>Fabaceae</taxon>
        <taxon>Papilionoideae</taxon>
        <taxon>50 kb inversion clade</taxon>
        <taxon>NPAAA clade</taxon>
        <taxon>Hologalegina</taxon>
        <taxon>IRL clade</taxon>
        <taxon>Trifolieae</taxon>
        <taxon>Trifolium</taxon>
    </lineage>
</organism>
<dbReference type="Proteomes" id="UP000265520">
    <property type="component" value="Unassembled WGS sequence"/>
</dbReference>
<feature type="signal peptide" evidence="1">
    <location>
        <begin position="1"/>
        <end position="18"/>
    </location>
</feature>
<name>A0A392UWR5_9FABA</name>
<reference evidence="2 3" key="1">
    <citation type="journal article" date="2018" name="Front. Plant Sci.">
        <title>Red Clover (Trifolium pratense) and Zigzag Clover (T. medium) - A Picture of Genomic Similarities and Differences.</title>
        <authorList>
            <person name="Dluhosova J."/>
            <person name="Istvanek J."/>
            <person name="Nedelnik J."/>
            <person name="Repkova J."/>
        </authorList>
    </citation>
    <scope>NUCLEOTIDE SEQUENCE [LARGE SCALE GENOMIC DNA]</scope>
    <source>
        <strain evidence="3">cv. 10/8</strain>
        <tissue evidence="2">Leaf</tissue>
    </source>
</reference>
<accession>A0A392UWR5</accession>
<evidence type="ECO:0000313" key="2">
    <source>
        <dbReference type="EMBL" id="MCI79643.1"/>
    </source>
</evidence>
<sequence>GSLRGAQLFCVVLGLGSAICAGRRAGCAGRST</sequence>
<proteinExistence type="predicted"/>